<feature type="transmembrane region" description="Helical" evidence="2">
    <location>
        <begin position="45"/>
        <end position="65"/>
    </location>
</feature>
<evidence type="ECO:0000313" key="4">
    <source>
        <dbReference type="Proteomes" id="UP000642748"/>
    </source>
</evidence>
<reference evidence="3" key="1">
    <citation type="submission" date="2021-01" db="EMBL/GenBank/DDBJ databases">
        <title>Whole genome shotgun sequence of Rugosimonospora africana NBRC 104875.</title>
        <authorList>
            <person name="Komaki H."/>
            <person name="Tamura T."/>
        </authorList>
    </citation>
    <scope>NUCLEOTIDE SEQUENCE</scope>
    <source>
        <strain evidence="3">NBRC 104875</strain>
    </source>
</reference>
<feature type="compositionally biased region" description="Low complexity" evidence="1">
    <location>
        <begin position="23"/>
        <end position="35"/>
    </location>
</feature>
<keyword evidence="2" id="KW-0812">Transmembrane</keyword>
<feature type="compositionally biased region" description="Pro residues" evidence="1">
    <location>
        <begin position="1"/>
        <end position="22"/>
    </location>
</feature>
<proteinExistence type="predicted"/>
<keyword evidence="2" id="KW-0472">Membrane</keyword>
<gene>
    <name evidence="3" type="ORF">Raf01_89150</name>
</gene>
<dbReference type="EMBL" id="BONZ01000104">
    <property type="protein sequence ID" value="GIH20743.1"/>
    <property type="molecule type" value="Genomic_DNA"/>
</dbReference>
<dbReference type="RefSeq" id="WP_203924164.1">
    <property type="nucleotide sequence ID" value="NZ_BONZ01000104.1"/>
</dbReference>
<dbReference type="AlphaFoldDB" id="A0A8J3VWG4"/>
<evidence type="ECO:0000256" key="2">
    <source>
        <dbReference type="SAM" id="Phobius"/>
    </source>
</evidence>
<organism evidence="3 4">
    <name type="scientific">Rugosimonospora africana</name>
    <dbReference type="NCBI Taxonomy" id="556532"/>
    <lineage>
        <taxon>Bacteria</taxon>
        <taxon>Bacillati</taxon>
        <taxon>Actinomycetota</taxon>
        <taxon>Actinomycetes</taxon>
        <taxon>Micromonosporales</taxon>
        <taxon>Micromonosporaceae</taxon>
        <taxon>Rugosimonospora</taxon>
    </lineage>
</organism>
<dbReference type="Proteomes" id="UP000642748">
    <property type="component" value="Unassembled WGS sequence"/>
</dbReference>
<keyword evidence="2" id="KW-1133">Transmembrane helix</keyword>
<comment type="caution">
    <text evidence="3">The sequence shown here is derived from an EMBL/GenBank/DDBJ whole genome shotgun (WGS) entry which is preliminary data.</text>
</comment>
<sequence length="165" mass="16693">MTEPFPPHAAPQGPPSQVPPTGAPAGPFAPAGPVTPTGSKGKLRLWLIVAGVVVVVLAVGTPILVSQLKTDSGVTACRTVAKPATAANSQPAMARATNRTVRGQFADSGYADLRTAGGHYVDAMDGMLAPYGTQPKAGTESVPKAWTELTDACGNHGVTLPSLVS</sequence>
<accession>A0A8J3VWG4</accession>
<evidence type="ECO:0000313" key="3">
    <source>
        <dbReference type="EMBL" id="GIH20743.1"/>
    </source>
</evidence>
<keyword evidence="4" id="KW-1185">Reference proteome</keyword>
<protein>
    <submittedName>
        <fullName evidence="3">Uncharacterized protein</fullName>
    </submittedName>
</protein>
<evidence type="ECO:0000256" key="1">
    <source>
        <dbReference type="SAM" id="MobiDB-lite"/>
    </source>
</evidence>
<name>A0A8J3VWG4_9ACTN</name>
<feature type="region of interest" description="Disordered" evidence="1">
    <location>
        <begin position="1"/>
        <end position="35"/>
    </location>
</feature>